<evidence type="ECO:0000259" key="5">
    <source>
        <dbReference type="PROSITE" id="PS50103"/>
    </source>
</evidence>
<dbReference type="InterPro" id="IPR036855">
    <property type="entry name" value="Znf_CCCH_sf"/>
</dbReference>
<dbReference type="GO" id="GO:0008270">
    <property type="term" value="F:zinc ion binding"/>
    <property type="evidence" value="ECO:0007669"/>
    <property type="project" value="UniProtKB-KW"/>
</dbReference>
<comment type="caution">
    <text evidence="6">The sequence shown here is derived from an EMBL/GenBank/DDBJ whole genome shotgun (WGS) entry which is preliminary data.</text>
</comment>
<accession>A0A7J8MGN5</accession>
<evidence type="ECO:0000256" key="1">
    <source>
        <dbReference type="ARBA" id="ARBA00022723"/>
    </source>
</evidence>
<dbReference type="Proteomes" id="UP000593572">
    <property type="component" value="Unassembled WGS sequence"/>
</dbReference>
<evidence type="ECO:0000256" key="2">
    <source>
        <dbReference type="ARBA" id="ARBA00022771"/>
    </source>
</evidence>
<dbReference type="PANTHER" id="PTHR14493">
    <property type="entry name" value="UNKEMPT FAMILY MEMBER"/>
    <property type="match status" value="1"/>
</dbReference>
<evidence type="ECO:0000256" key="3">
    <source>
        <dbReference type="ARBA" id="ARBA00022833"/>
    </source>
</evidence>
<evidence type="ECO:0000313" key="6">
    <source>
        <dbReference type="EMBL" id="MBA0563878.1"/>
    </source>
</evidence>
<dbReference type="InterPro" id="IPR045234">
    <property type="entry name" value="Unkempt-like"/>
</dbReference>
<dbReference type="EMBL" id="JABEZX010000008">
    <property type="protein sequence ID" value="MBA0563878.1"/>
    <property type="molecule type" value="Genomic_DNA"/>
</dbReference>
<keyword evidence="7" id="KW-1185">Reference proteome</keyword>
<gene>
    <name evidence="6" type="ORF">Golob_008840</name>
</gene>
<dbReference type="InterPro" id="IPR000571">
    <property type="entry name" value="Znf_CCCH"/>
</dbReference>
<dbReference type="SUPFAM" id="SSF90229">
    <property type="entry name" value="CCCH zinc finger"/>
    <property type="match status" value="1"/>
</dbReference>
<name>A0A7J8MGN5_9ROSI</name>
<reference evidence="6 7" key="1">
    <citation type="journal article" date="2019" name="Genome Biol. Evol.">
        <title>Insights into the evolution of the New World diploid cottons (Gossypium, subgenus Houzingenia) based on genome sequencing.</title>
        <authorList>
            <person name="Grover C.E."/>
            <person name="Arick M.A. 2nd"/>
            <person name="Thrash A."/>
            <person name="Conover J.L."/>
            <person name="Sanders W.S."/>
            <person name="Peterson D.G."/>
            <person name="Frelichowski J.E."/>
            <person name="Scheffler J.A."/>
            <person name="Scheffler B.E."/>
            <person name="Wendel J.F."/>
        </authorList>
    </citation>
    <scope>NUCLEOTIDE SEQUENCE [LARGE SCALE GENOMIC DNA]</scope>
    <source>
        <strain evidence="6">157</strain>
        <tissue evidence="6">Leaf</tissue>
    </source>
</reference>
<evidence type="ECO:0000313" key="7">
    <source>
        <dbReference type="Proteomes" id="UP000593572"/>
    </source>
</evidence>
<dbReference type="AlphaFoldDB" id="A0A7J8MGN5"/>
<organism evidence="6 7">
    <name type="scientific">Gossypium lobatum</name>
    <dbReference type="NCBI Taxonomy" id="34289"/>
    <lineage>
        <taxon>Eukaryota</taxon>
        <taxon>Viridiplantae</taxon>
        <taxon>Streptophyta</taxon>
        <taxon>Embryophyta</taxon>
        <taxon>Tracheophyta</taxon>
        <taxon>Spermatophyta</taxon>
        <taxon>Magnoliopsida</taxon>
        <taxon>eudicotyledons</taxon>
        <taxon>Gunneridae</taxon>
        <taxon>Pentapetalae</taxon>
        <taxon>rosids</taxon>
        <taxon>malvids</taxon>
        <taxon>Malvales</taxon>
        <taxon>Malvaceae</taxon>
        <taxon>Malvoideae</taxon>
        <taxon>Gossypium</taxon>
    </lineage>
</organism>
<keyword evidence="2 4" id="KW-0863">Zinc-finger</keyword>
<protein>
    <recommendedName>
        <fullName evidence="5">C3H1-type domain-containing protein</fullName>
    </recommendedName>
</protein>
<feature type="domain" description="C3H1-type" evidence="5">
    <location>
        <begin position="60"/>
        <end position="87"/>
    </location>
</feature>
<dbReference type="Pfam" id="PF00642">
    <property type="entry name" value="zf-CCCH"/>
    <property type="match status" value="1"/>
</dbReference>
<keyword evidence="1 4" id="KW-0479">Metal-binding</keyword>
<sequence>MHLAARPVDYLMALLRYLSLNDLEPDTLCDDSDVPIVDAFSCDHFRMYEFKVKRDSRKFRYSQSACPDFRKGNCKKDDSCAFAHGVFECWLHPIRFWLEMVVFGKDGEDDVCGLKSERVVIECSWRRGFDRGSEPRVMR</sequence>
<proteinExistence type="predicted"/>
<dbReference type="PANTHER" id="PTHR14493:SF147">
    <property type="entry name" value="ZINC FINGER CCCH DOMAIN-CONTAINING PROTEIN 23"/>
    <property type="match status" value="1"/>
</dbReference>
<dbReference type="Gene3D" id="4.10.1000.10">
    <property type="entry name" value="Zinc finger, CCCH-type"/>
    <property type="match status" value="1"/>
</dbReference>
<feature type="zinc finger region" description="C3H1-type" evidence="4">
    <location>
        <begin position="60"/>
        <end position="87"/>
    </location>
</feature>
<dbReference type="SMART" id="SM00356">
    <property type="entry name" value="ZnF_C3H1"/>
    <property type="match status" value="1"/>
</dbReference>
<evidence type="ECO:0000256" key="4">
    <source>
        <dbReference type="PROSITE-ProRule" id="PRU00723"/>
    </source>
</evidence>
<dbReference type="PROSITE" id="PS50103">
    <property type="entry name" value="ZF_C3H1"/>
    <property type="match status" value="1"/>
</dbReference>
<keyword evidence="3 4" id="KW-0862">Zinc</keyword>